<dbReference type="InParanoid" id="A0A078AVG8"/>
<reference evidence="13 14" key="1">
    <citation type="submission" date="2014-06" db="EMBL/GenBank/DDBJ databases">
        <authorList>
            <person name="Swart Estienne"/>
        </authorList>
    </citation>
    <scope>NUCLEOTIDE SEQUENCE [LARGE SCALE GENOMIC DNA]</scope>
    <source>
        <strain evidence="13 14">130c</strain>
    </source>
</reference>
<evidence type="ECO:0000256" key="12">
    <source>
        <dbReference type="SAM" id="MobiDB-lite"/>
    </source>
</evidence>
<dbReference type="GO" id="GO:0045503">
    <property type="term" value="F:dynein light chain binding"/>
    <property type="evidence" value="ECO:0007669"/>
    <property type="project" value="TreeGrafter"/>
</dbReference>
<keyword evidence="4" id="KW-0853">WD repeat</keyword>
<name>A0A078AVG8_STYLE</name>
<dbReference type="AlphaFoldDB" id="A0A078AVG8"/>
<keyword evidence="8" id="KW-0969">Cilium</keyword>
<dbReference type="FunCoup" id="A0A078AVG8">
    <property type="interactions" value="2"/>
</dbReference>
<keyword evidence="3" id="KW-0963">Cytoplasm</keyword>
<dbReference type="GO" id="GO:0045504">
    <property type="term" value="F:dynein heavy chain binding"/>
    <property type="evidence" value="ECO:0007669"/>
    <property type="project" value="TreeGrafter"/>
</dbReference>
<sequence length="761" mass="86794">MADQFTYQKKRKEFGRHAQFEDTETKIVGSVNPNYTQKELYMLRDPNKLVLDNIPQFSEHRVNTERVATNNRGMKHVVGGWPKDYDYTETGDVQKYQKKLNRDPALGFGQATKDLVAGAQKCIRQNNEIDLFEEYFSGEQPEHLSETISTKTVMIFKDPNQIKRAVTKIAWHPESTTDLRVGVAYAMLRFQQMPPKMPLNSYIWNLNNPNFPEKTLQPQSALCTMVFNHKNSEVIVGGSYNGSLAFFDQRKGSSGGVIKPAETTLLEKSHHDPVYDIYWLTVGKTGTECVSTSTDGRILWWDMKKLGDGPVDELVLSEVFQVNDQPVTKILGGTSLEYNQDAGPLKYLIGTEQGYILQANKRKAVEIQTRFGMESGKHHGPVYALQRNPAHTKFFMSVGDWTAKIWSEELKTPIMQTRYHSSYLTNGCWSPTRCGLFFLTRMDGFLDVWDFFYRQNEVAYSQKISDSPLTSISVMQSMAAIGDAEGTVSMMSLCRSLYDQTLQPKEKEGMAAIFDREFKREKNLEQAKRQAEMKKPTKKDNSINDKKAEKMNQIIYDLEEKFFSEVSKDDDLQQIKQRGAHYEDHSHPVVQQPKPKEEQKAPPKQEAPKQEAPKQEAPKQEPPKQEAPKQEAPKQEPPKQEEQKQTPPQTPPKKQEITLAIGPHVFKGTFTKEGEDIPITLHFNVEEGGILTNTEEQQSEQGYIINGFVQDNGVSFKRQLANGKEVEFNGNFESQLVISGYYKGTDEEFDAEGDFRFEVAL</sequence>
<evidence type="ECO:0000256" key="2">
    <source>
        <dbReference type="ARBA" id="ARBA00011059"/>
    </source>
</evidence>
<keyword evidence="14" id="KW-1185">Reference proteome</keyword>
<evidence type="ECO:0000256" key="5">
    <source>
        <dbReference type="ARBA" id="ARBA00022701"/>
    </source>
</evidence>
<comment type="similarity">
    <text evidence="2">Belongs to the dynein intermediate chain family.</text>
</comment>
<dbReference type="GO" id="GO:0005874">
    <property type="term" value="C:microtubule"/>
    <property type="evidence" value="ECO:0007669"/>
    <property type="project" value="UniProtKB-KW"/>
</dbReference>
<evidence type="ECO:0000256" key="9">
    <source>
        <dbReference type="ARBA" id="ARBA00023175"/>
    </source>
</evidence>
<dbReference type="SMART" id="SM00320">
    <property type="entry name" value="WD40"/>
    <property type="match status" value="4"/>
</dbReference>
<evidence type="ECO:0000256" key="4">
    <source>
        <dbReference type="ARBA" id="ARBA00022574"/>
    </source>
</evidence>
<keyword evidence="11" id="KW-0966">Cell projection</keyword>
<evidence type="ECO:0000256" key="6">
    <source>
        <dbReference type="ARBA" id="ARBA00022737"/>
    </source>
</evidence>
<comment type="subcellular location">
    <subcellularLocation>
        <location evidence="1">Cytoplasm</location>
        <location evidence="1">Cytoskeleton</location>
        <location evidence="1">Cilium axoneme</location>
    </subcellularLocation>
</comment>
<dbReference type="PANTHER" id="PTHR12442:SF7">
    <property type="entry name" value="DYNEIN AXONEMAL INTERMEDIATE CHAIN 2"/>
    <property type="match status" value="1"/>
</dbReference>
<dbReference type="OMA" id="WDFFYRQ"/>
<evidence type="ECO:0000256" key="11">
    <source>
        <dbReference type="ARBA" id="ARBA00023273"/>
    </source>
</evidence>
<keyword evidence="10" id="KW-0206">Cytoskeleton</keyword>
<evidence type="ECO:0000313" key="13">
    <source>
        <dbReference type="EMBL" id="CDW84823.1"/>
    </source>
</evidence>
<feature type="compositionally biased region" description="Basic and acidic residues" evidence="12">
    <location>
        <begin position="594"/>
        <end position="644"/>
    </location>
</feature>
<keyword evidence="5" id="KW-0493">Microtubule</keyword>
<dbReference type="GO" id="GO:0036157">
    <property type="term" value="C:outer dynein arm"/>
    <property type="evidence" value="ECO:0007669"/>
    <property type="project" value="TreeGrafter"/>
</dbReference>
<evidence type="ECO:0000256" key="1">
    <source>
        <dbReference type="ARBA" id="ARBA00004430"/>
    </source>
</evidence>
<evidence type="ECO:0000256" key="8">
    <source>
        <dbReference type="ARBA" id="ARBA00023069"/>
    </source>
</evidence>
<evidence type="ECO:0000256" key="7">
    <source>
        <dbReference type="ARBA" id="ARBA00023017"/>
    </source>
</evidence>
<dbReference type="PANTHER" id="PTHR12442">
    <property type="entry name" value="DYNEIN INTERMEDIATE CHAIN"/>
    <property type="match status" value="1"/>
</dbReference>
<keyword evidence="7" id="KW-0243">Dynein</keyword>
<evidence type="ECO:0000313" key="14">
    <source>
        <dbReference type="Proteomes" id="UP000039865"/>
    </source>
</evidence>
<dbReference type="SUPFAM" id="SSF50978">
    <property type="entry name" value="WD40 repeat-like"/>
    <property type="match status" value="1"/>
</dbReference>
<dbReference type="InterPro" id="IPR001680">
    <property type="entry name" value="WD40_rpt"/>
</dbReference>
<dbReference type="InterPro" id="IPR036322">
    <property type="entry name" value="WD40_repeat_dom_sf"/>
</dbReference>
<dbReference type="InterPro" id="IPR015943">
    <property type="entry name" value="WD40/YVTN_repeat-like_dom_sf"/>
</dbReference>
<dbReference type="OrthoDB" id="366230at2759"/>
<evidence type="ECO:0000256" key="3">
    <source>
        <dbReference type="ARBA" id="ARBA00022490"/>
    </source>
</evidence>
<evidence type="ECO:0000256" key="10">
    <source>
        <dbReference type="ARBA" id="ARBA00023212"/>
    </source>
</evidence>
<feature type="region of interest" description="Disordered" evidence="12">
    <location>
        <begin position="579"/>
        <end position="657"/>
    </location>
</feature>
<organism evidence="13 14">
    <name type="scientific">Stylonychia lemnae</name>
    <name type="common">Ciliate</name>
    <dbReference type="NCBI Taxonomy" id="5949"/>
    <lineage>
        <taxon>Eukaryota</taxon>
        <taxon>Sar</taxon>
        <taxon>Alveolata</taxon>
        <taxon>Ciliophora</taxon>
        <taxon>Intramacronucleata</taxon>
        <taxon>Spirotrichea</taxon>
        <taxon>Stichotrichia</taxon>
        <taxon>Sporadotrichida</taxon>
        <taxon>Oxytrichidae</taxon>
        <taxon>Stylonychinae</taxon>
        <taxon>Stylonychia</taxon>
    </lineage>
</organism>
<accession>A0A078AVG8</accession>
<proteinExistence type="inferred from homology"/>
<feature type="region of interest" description="Disordered" evidence="12">
    <location>
        <begin position="524"/>
        <end position="546"/>
    </location>
</feature>
<keyword evidence="9" id="KW-0505">Motor protein</keyword>
<dbReference type="GO" id="GO:0036158">
    <property type="term" value="P:outer dynein arm assembly"/>
    <property type="evidence" value="ECO:0007669"/>
    <property type="project" value="TreeGrafter"/>
</dbReference>
<protein>
    <submittedName>
        <fullName evidence="13">Dynein intermediate chain</fullName>
    </submittedName>
</protein>
<dbReference type="Gene3D" id="2.130.10.10">
    <property type="entry name" value="YVTN repeat-like/Quinoprotein amine dehydrogenase"/>
    <property type="match status" value="2"/>
</dbReference>
<keyword evidence="6" id="KW-0677">Repeat</keyword>
<dbReference type="GO" id="GO:0003341">
    <property type="term" value="P:cilium movement"/>
    <property type="evidence" value="ECO:0007669"/>
    <property type="project" value="TreeGrafter"/>
</dbReference>
<dbReference type="Proteomes" id="UP000039865">
    <property type="component" value="Unassembled WGS sequence"/>
</dbReference>
<gene>
    <name evidence="13" type="primary">Contig19712.g20902</name>
    <name evidence="13" type="ORF">STYLEM_13891</name>
</gene>
<dbReference type="EMBL" id="CCKQ01013185">
    <property type="protein sequence ID" value="CDW84823.1"/>
    <property type="molecule type" value="Genomic_DNA"/>
</dbReference>
<dbReference type="InterPro" id="IPR050687">
    <property type="entry name" value="Dynein_IC"/>
</dbReference>